<proteinExistence type="predicted"/>
<comment type="caution">
    <text evidence="2">The sequence shown here is derived from an EMBL/GenBank/DDBJ whole genome shotgun (WGS) entry which is preliminary data.</text>
</comment>
<dbReference type="AlphaFoldDB" id="A0A2G8T7J6"/>
<sequence>MRCVSFHSTGILGNLMMPRYAFLEIPLQPNSIQPKEISMFGSKMNVSTLGHEIRSMINDVEQLLSEARTSTGEKAAELEKRGLQLLSSTISKAHELEKIAVHSAKDIATSTDNMVHANSGRSMAIVGLLGAGIGLLAGFALSRN</sequence>
<name>A0A2G8T7J6_9BURK</name>
<dbReference type="Proteomes" id="UP000230390">
    <property type="component" value="Unassembled WGS sequence"/>
</dbReference>
<keyword evidence="1" id="KW-0812">Transmembrane</keyword>
<protein>
    <recommendedName>
        <fullName evidence="4">DUF883 domain-containing protein</fullName>
    </recommendedName>
</protein>
<dbReference type="OrthoDB" id="9181874at2"/>
<keyword evidence="1" id="KW-1133">Transmembrane helix</keyword>
<evidence type="ECO:0000313" key="2">
    <source>
        <dbReference type="EMBL" id="PIL42011.1"/>
    </source>
</evidence>
<evidence type="ECO:0000313" key="3">
    <source>
        <dbReference type="Proteomes" id="UP000230390"/>
    </source>
</evidence>
<accession>A0A2G8T7J6</accession>
<organism evidence="2 3">
    <name type="scientific">Massilia eurypsychrophila</name>
    <dbReference type="NCBI Taxonomy" id="1485217"/>
    <lineage>
        <taxon>Bacteria</taxon>
        <taxon>Pseudomonadati</taxon>
        <taxon>Pseudomonadota</taxon>
        <taxon>Betaproteobacteria</taxon>
        <taxon>Burkholderiales</taxon>
        <taxon>Oxalobacteraceae</taxon>
        <taxon>Telluria group</taxon>
        <taxon>Massilia</taxon>
    </lineage>
</organism>
<keyword evidence="3" id="KW-1185">Reference proteome</keyword>
<evidence type="ECO:0000256" key="1">
    <source>
        <dbReference type="SAM" id="Phobius"/>
    </source>
</evidence>
<gene>
    <name evidence="2" type="ORF">CR105_26580</name>
</gene>
<evidence type="ECO:0008006" key="4">
    <source>
        <dbReference type="Google" id="ProtNLM"/>
    </source>
</evidence>
<keyword evidence="1" id="KW-0472">Membrane</keyword>
<reference evidence="2 3" key="1">
    <citation type="submission" date="2017-10" db="EMBL/GenBank/DDBJ databases">
        <title>Massilia psychrophilum sp. nov., a novel purple-pigmented bacterium isolated from Tianshan glacier, Xinjiang Municipality, China.</title>
        <authorList>
            <person name="Wang H."/>
        </authorList>
    </citation>
    <scope>NUCLEOTIDE SEQUENCE [LARGE SCALE GENOMIC DNA]</scope>
    <source>
        <strain evidence="2 3">JCM 30074</strain>
    </source>
</reference>
<dbReference type="EMBL" id="PDOC01000043">
    <property type="protein sequence ID" value="PIL42011.1"/>
    <property type="molecule type" value="Genomic_DNA"/>
</dbReference>
<feature type="transmembrane region" description="Helical" evidence="1">
    <location>
        <begin position="123"/>
        <end position="141"/>
    </location>
</feature>